<organism evidence="2 3">
    <name type="scientific">Chryseobacterium defluvii</name>
    <dbReference type="NCBI Taxonomy" id="160396"/>
    <lineage>
        <taxon>Bacteria</taxon>
        <taxon>Pseudomonadati</taxon>
        <taxon>Bacteroidota</taxon>
        <taxon>Flavobacteriia</taxon>
        <taxon>Flavobacteriales</taxon>
        <taxon>Weeksellaceae</taxon>
        <taxon>Chryseobacterium group</taxon>
        <taxon>Chryseobacterium</taxon>
    </lineage>
</organism>
<feature type="compositionally biased region" description="Low complexity" evidence="1">
    <location>
        <begin position="242"/>
        <end position="272"/>
    </location>
</feature>
<reference evidence="2 3" key="1">
    <citation type="submission" date="2020-08" db="EMBL/GenBank/DDBJ databases">
        <title>Functional genomics of gut bacteria from endangered species of beetles.</title>
        <authorList>
            <person name="Carlos-Shanley C."/>
        </authorList>
    </citation>
    <scope>NUCLEOTIDE SEQUENCE [LARGE SCALE GENOMIC DNA]</scope>
    <source>
        <strain evidence="2 3">S00151</strain>
    </source>
</reference>
<dbReference type="AlphaFoldDB" id="A0A840K777"/>
<evidence type="ECO:0000256" key="1">
    <source>
        <dbReference type="SAM" id="MobiDB-lite"/>
    </source>
</evidence>
<evidence type="ECO:0008006" key="4">
    <source>
        <dbReference type="Google" id="ProtNLM"/>
    </source>
</evidence>
<sequence>MRKKNTLWLSLGMAFILALQSCRNDYFPEQERYNNSSEFKLTSKRISLDQSKHKAGLLPGLEKAKDKMGFEGKRMGEKMNASGKTVHYSDGVSINTNDVIYIENGPDFYTYTFKIERENAPANAPVENLVLSPLSDGSWREMLITYNLTDQEKQTMNARGSVDLTGKVEYTPLESGTYSSAMKQDLVCYYKTVSYYTSCSENAHHHGEASDEDGGPCKADVQSVLVITVTRVCTMVGGGGTETETTPGVTYPETGGGNPTNPNNGTNPNNPCGGNGIITQPQDPNSTLGTQEGCNTGTPTLPNLVELPKPLNPCTKIKAKFADAKFKAKYQELNTPAMFAMNHEKGYYERLPPVGTTGVEPSFVVENAIPCSHGMDLPQNKNGIVGLIHIHNDEDCNGDIPIKAPSPADVRTFLCRLMKQSKDYTGSYNSAYSVVVTSLGSYMLQYNGEAEIPSNTWDKIGEWRDWYTNEYNKLILENKLTQENTEKVFAQFLKEKVKINGLEVYRVTETSSTKLEYDPITKKIILTLCP</sequence>
<evidence type="ECO:0000313" key="3">
    <source>
        <dbReference type="Proteomes" id="UP000592180"/>
    </source>
</evidence>
<dbReference type="Proteomes" id="UP000592180">
    <property type="component" value="Unassembled WGS sequence"/>
</dbReference>
<dbReference type="EMBL" id="JACHLE010000001">
    <property type="protein sequence ID" value="MBB4805371.1"/>
    <property type="molecule type" value="Genomic_DNA"/>
</dbReference>
<accession>A0A840K777</accession>
<comment type="caution">
    <text evidence="2">The sequence shown here is derived from an EMBL/GenBank/DDBJ whole genome shotgun (WGS) entry which is preliminary data.</text>
</comment>
<protein>
    <recommendedName>
        <fullName evidence="4">Lipoprotein</fullName>
    </recommendedName>
</protein>
<evidence type="ECO:0000313" key="2">
    <source>
        <dbReference type="EMBL" id="MBB4805371.1"/>
    </source>
</evidence>
<name>A0A840K777_9FLAO</name>
<proteinExistence type="predicted"/>
<dbReference type="RefSeq" id="WP_184184345.1">
    <property type="nucleotide sequence ID" value="NZ_JACHLE010000001.1"/>
</dbReference>
<feature type="compositionally biased region" description="Polar residues" evidence="1">
    <location>
        <begin position="277"/>
        <end position="301"/>
    </location>
</feature>
<gene>
    <name evidence="2" type="ORF">HNP38_000643</name>
</gene>
<keyword evidence="3" id="KW-1185">Reference proteome</keyword>
<dbReference type="PROSITE" id="PS51257">
    <property type="entry name" value="PROKAR_LIPOPROTEIN"/>
    <property type="match status" value="1"/>
</dbReference>
<feature type="region of interest" description="Disordered" evidence="1">
    <location>
        <begin position="240"/>
        <end position="301"/>
    </location>
</feature>